<dbReference type="InterPro" id="IPR043128">
    <property type="entry name" value="Rev_trsase/Diguanyl_cyclase"/>
</dbReference>
<evidence type="ECO:0000256" key="1">
    <source>
        <dbReference type="ARBA" id="ARBA00012528"/>
    </source>
</evidence>
<dbReference type="CDD" id="cd01949">
    <property type="entry name" value="GGDEF"/>
    <property type="match status" value="1"/>
</dbReference>
<dbReference type="InterPro" id="IPR050469">
    <property type="entry name" value="Diguanylate_Cyclase"/>
</dbReference>
<dbReference type="SUPFAM" id="SSF55073">
    <property type="entry name" value="Nucleotide cyclase"/>
    <property type="match status" value="1"/>
</dbReference>
<dbReference type="Pfam" id="PF00990">
    <property type="entry name" value="GGDEF"/>
    <property type="match status" value="1"/>
</dbReference>
<dbReference type="NCBIfam" id="TIGR00254">
    <property type="entry name" value="GGDEF"/>
    <property type="match status" value="1"/>
</dbReference>
<dbReference type="EC" id="2.7.7.65" evidence="1"/>
<feature type="transmembrane region" description="Helical" evidence="3">
    <location>
        <begin position="30"/>
        <end position="47"/>
    </location>
</feature>
<dbReference type="PANTHER" id="PTHR45138">
    <property type="entry name" value="REGULATORY COMPONENTS OF SENSORY TRANSDUCTION SYSTEM"/>
    <property type="match status" value="1"/>
</dbReference>
<comment type="caution">
    <text evidence="5">The sequence shown here is derived from an EMBL/GenBank/DDBJ whole genome shotgun (WGS) entry which is preliminary data.</text>
</comment>
<dbReference type="InterPro" id="IPR029787">
    <property type="entry name" value="Nucleotide_cyclase"/>
</dbReference>
<dbReference type="RefSeq" id="WP_379677410.1">
    <property type="nucleotide sequence ID" value="NZ_JBHLWP010000003.1"/>
</dbReference>
<evidence type="ECO:0000313" key="5">
    <source>
        <dbReference type="EMBL" id="MFC0250644.1"/>
    </source>
</evidence>
<sequence>MLMLAIGNVTYAILMAGYYRAGSPEASMKVWTWAKLVEGLAFFAFWLRPEVPPVLGTFLSNGLLIAAAVGETLAYCMFLGYRWERGLLALAIAGELLLAGAIVAGVPGSGMAVLMSLLIASIAGLNALIMIGTGPRFSLLRCIIGAPNLLIALAFYWRAWVAFTGGTPTVFTPSPAQTMIYVGAYFLLIVNGFGFLLLCKQKDEQRLRELATTDSLTGLANRYAFLGEAERAHSLARRLRQPVSLMMVDIDHFKKLNDRYGHAVGDAALRVFAQAAQSRLRAHDVLGRLGGEEFAVLMPATGLHDALEVAERLRVAVAAAALDAGGEPYGMTVSIGVAELAPDEAVSAALQRADKALYAAKRQGRNRVEAGASDITLIPNMVLHTREI</sequence>
<evidence type="ECO:0000256" key="2">
    <source>
        <dbReference type="ARBA" id="ARBA00034247"/>
    </source>
</evidence>
<feature type="transmembrane region" description="Helical" evidence="3">
    <location>
        <begin position="59"/>
        <end position="80"/>
    </location>
</feature>
<gene>
    <name evidence="5" type="ORF">ACFFJK_01975</name>
</gene>
<reference evidence="5 6" key="1">
    <citation type="submission" date="2024-09" db="EMBL/GenBank/DDBJ databases">
        <authorList>
            <person name="Sun Q."/>
            <person name="Mori K."/>
        </authorList>
    </citation>
    <scope>NUCLEOTIDE SEQUENCE [LARGE SCALE GENOMIC DNA]</scope>
    <source>
        <strain evidence="5 6">CCM 7792</strain>
    </source>
</reference>
<dbReference type="EMBL" id="JBHLWP010000003">
    <property type="protein sequence ID" value="MFC0250644.1"/>
    <property type="molecule type" value="Genomic_DNA"/>
</dbReference>
<proteinExistence type="predicted"/>
<dbReference type="InterPro" id="IPR000160">
    <property type="entry name" value="GGDEF_dom"/>
</dbReference>
<feature type="transmembrane region" description="Helical" evidence="3">
    <location>
        <begin position="112"/>
        <end position="131"/>
    </location>
</feature>
<keyword evidence="6" id="KW-1185">Reference proteome</keyword>
<evidence type="ECO:0000259" key="4">
    <source>
        <dbReference type="PROSITE" id="PS50887"/>
    </source>
</evidence>
<name>A0ABV6FAT8_9BURK</name>
<keyword evidence="3" id="KW-0812">Transmembrane</keyword>
<comment type="catalytic activity">
    <reaction evidence="2">
        <text>2 GTP = 3',3'-c-di-GMP + 2 diphosphate</text>
        <dbReference type="Rhea" id="RHEA:24898"/>
        <dbReference type="ChEBI" id="CHEBI:33019"/>
        <dbReference type="ChEBI" id="CHEBI:37565"/>
        <dbReference type="ChEBI" id="CHEBI:58805"/>
        <dbReference type="EC" id="2.7.7.65"/>
    </reaction>
</comment>
<feature type="transmembrane region" description="Helical" evidence="3">
    <location>
        <begin position="138"/>
        <end position="159"/>
    </location>
</feature>
<feature type="domain" description="GGDEF" evidence="4">
    <location>
        <begin position="241"/>
        <end position="373"/>
    </location>
</feature>
<evidence type="ECO:0000256" key="3">
    <source>
        <dbReference type="SAM" id="Phobius"/>
    </source>
</evidence>
<evidence type="ECO:0000313" key="6">
    <source>
        <dbReference type="Proteomes" id="UP001589773"/>
    </source>
</evidence>
<protein>
    <recommendedName>
        <fullName evidence="1">diguanylate cyclase</fullName>
        <ecNumber evidence="1">2.7.7.65</ecNumber>
    </recommendedName>
</protein>
<dbReference type="SMART" id="SM00267">
    <property type="entry name" value="GGDEF"/>
    <property type="match status" value="1"/>
</dbReference>
<keyword evidence="3" id="KW-0472">Membrane</keyword>
<organism evidence="5 6">
    <name type="scientific">Massilia consociata</name>
    <dbReference type="NCBI Taxonomy" id="760117"/>
    <lineage>
        <taxon>Bacteria</taxon>
        <taxon>Pseudomonadati</taxon>
        <taxon>Pseudomonadota</taxon>
        <taxon>Betaproteobacteria</taxon>
        <taxon>Burkholderiales</taxon>
        <taxon>Oxalobacteraceae</taxon>
        <taxon>Telluria group</taxon>
        <taxon>Massilia</taxon>
    </lineage>
</organism>
<keyword evidence="3" id="KW-1133">Transmembrane helix</keyword>
<dbReference type="PANTHER" id="PTHR45138:SF9">
    <property type="entry name" value="DIGUANYLATE CYCLASE DGCM-RELATED"/>
    <property type="match status" value="1"/>
</dbReference>
<accession>A0ABV6FAT8</accession>
<dbReference type="Gene3D" id="3.30.70.270">
    <property type="match status" value="1"/>
</dbReference>
<dbReference type="PROSITE" id="PS50887">
    <property type="entry name" value="GGDEF"/>
    <property type="match status" value="1"/>
</dbReference>
<feature type="transmembrane region" description="Helical" evidence="3">
    <location>
        <begin position="87"/>
        <end position="106"/>
    </location>
</feature>
<dbReference type="Proteomes" id="UP001589773">
    <property type="component" value="Unassembled WGS sequence"/>
</dbReference>
<feature type="transmembrane region" description="Helical" evidence="3">
    <location>
        <begin position="179"/>
        <end position="199"/>
    </location>
</feature>